<reference evidence="2" key="1">
    <citation type="submission" date="2022-11" db="UniProtKB">
        <authorList>
            <consortium name="WormBaseParasite"/>
        </authorList>
    </citation>
    <scope>IDENTIFICATION</scope>
</reference>
<organism evidence="1 2">
    <name type="scientific">Panagrolaimus sp. JU765</name>
    <dbReference type="NCBI Taxonomy" id="591449"/>
    <lineage>
        <taxon>Eukaryota</taxon>
        <taxon>Metazoa</taxon>
        <taxon>Ecdysozoa</taxon>
        <taxon>Nematoda</taxon>
        <taxon>Chromadorea</taxon>
        <taxon>Rhabditida</taxon>
        <taxon>Tylenchina</taxon>
        <taxon>Panagrolaimomorpha</taxon>
        <taxon>Panagrolaimoidea</taxon>
        <taxon>Panagrolaimidae</taxon>
        <taxon>Panagrolaimus</taxon>
    </lineage>
</organism>
<sequence>MLLNLSINKFFINCETLDGYEVVCCGNTDLDYHDYRLDSLFKDESIILKDVKVKFFKHRKKYNHVRNDLICLPRSEILDSNGSQLLTPKPRPPKNITPKSQFPVNLILRTDLSGIRIKPFSPNHISQALKSMDKAPIFSNEIDSSNEVSRCEILKKCTTALKVSSYVPNEKTNFIFINCLTSDKKEVPVVASILRHDEETKLKPGDLVKFVDAIRVKPKKNDLGLKVEKDTKIFLLARDGIRYDTPKQMLEYKIIEKKKVETKPVEKSDTKLEEGWKTDLTSCK</sequence>
<accession>A0AC34RT22</accession>
<dbReference type="WBParaSite" id="JU765_v2.g9944.t1">
    <property type="protein sequence ID" value="JU765_v2.g9944.t1"/>
    <property type="gene ID" value="JU765_v2.g9944"/>
</dbReference>
<evidence type="ECO:0000313" key="2">
    <source>
        <dbReference type="WBParaSite" id="JU765_v2.g9944.t1"/>
    </source>
</evidence>
<protein>
    <submittedName>
        <fullName evidence="2">Uncharacterized protein</fullName>
    </submittedName>
</protein>
<proteinExistence type="predicted"/>
<name>A0AC34RT22_9BILA</name>
<evidence type="ECO:0000313" key="1">
    <source>
        <dbReference type="Proteomes" id="UP000887576"/>
    </source>
</evidence>
<dbReference type="Proteomes" id="UP000887576">
    <property type="component" value="Unplaced"/>
</dbReference>